<evidence type="ECO:0000256" key="6">
    <source>
        <dbReference type="ARBA" id="ARBA00023082"/>
    </source>
</evidence>
<dbReference type="PROSITE" id="PS50044">
    <property type="entry name" value="SIGMA54_3"/>
    <property type="match status" value="1"/>
</dbReference>
<organism evidence="11 12">
    <name type="scientific">Planctopirus hydrillae</name>
    <dbReference type="NCBI Taxonomy" id="1841610"/>
    <lineage>
        <taxon>Bacteria</taxon>
        <taxon>Pseudomonadati</taxon>
        <taxon>Planctomycetota</taxon>
        <taxon>Planctomycetia</taxon>
        <taxon>Planctomycetales</taxon>
        <taxon>Planctomycetaceae</taxon>
        <taxon>Planctopirus</taxon>
    </lineage>
</organism>
<protein>
    <submittedName>
        <fullName evidence="11">RNA polymerase sigma-54 factor</fullName>
    </submittedName>
</protein>
<dbReference type="PIRSF" id="PIRSF000774">
    <property type="entry name" value="RpoN"/>
    <property type="match status" value="1"/>
</dbReference>
<evidence type="ECO:0000259" key="10">
    <source>
        <dbReference type="Pfam" id="PF04963"/>
    </source>
</evidence>
<dbReference type="InterPro" id="IPR007634">
    <property type="entry name" value="RNA_pol_sigma_54_DNA-bd"/>
</dbReference>
<sequence>MQLNLGQHMKMSQQMRLAPRMIQSMEILQLPVLALQERIEQELAENVCLEMRLDEPDAPGKLAEMESARDEAFETPITAKEMAGKDEANGEAAFERLLEISQDWPEDNYTSGSKPSSNRIDEAGDRAHDMIANITEKPQSLHDHLLDQFSYFTVPREIRDFGEFLIQNLDHHGRLQSPLNDLIQLYGRHVRLEDAQQALSLIQKLEPAGVGARDAKECLLLQLKEDTPFRDVLAVLITQHLEDLAQNRLPLIERKTGYSLNLIKEALKELQKLNPYPGAEFESRPNQTVSPDLYLEQDENGKYVVRLEDEYTPRLRISKRYIEMLRQGASDPTTREYIKRKVESAKWLIESIEQRHNTLKRVAQAIVDHQIEFLEKGPEFISPLKMQQIADIVKVHVTTVSRAVDDKWIQTPRGLFPLKRFFGGGTTTAEGEEVAWHIIRLKLKEIVDGENKDDPLSDDALVEELAKHGFNLARRTVTKYRKALNIPSSRQRRSY</sequence>
<evidence type="ECO:0000256" key="8">
    <source>
        <dbReference type="ARBA" id="ARBA00023163"/>
    </source>
</evidence>
<feature type="domain" description="RNA polymerase sigma factor 54 DNA-binding" evidence="9">
    <location>
        <begin position="336"/>
        <end position="493"/>
    </location>
</feature>
<keyword evidence="12" id="KW-1185">Reference proteome</keyword>
<evidence type="ECO:0000313" key="11">
    <source>
        <dbReference type="EMBL" id="ODA29506.1"/>
    </source>
</evidence>
<dbReference type="EMBL" id="LYDR01000128">
    <property type="protein sequence ID" value="ODA29506.1"/>
    <property type="molecule type" value="Genomic_DNA"/>
</dbReference>
<evidence type="ECO:0000256" key="7">
    <source>
        <dbReference type="ARBA" id="ARBA00023125"/>
    </source>
</evidence>
<feature type="domain" description="RNA polymerase sigma factor 54 core-binding" evidence="10">
    <location>
        <begin position="131"/>
        <end position="321"/>
    </location>
</feature>
<dbReference type="PRINTS" id="PR00045">
    <property type="entry name" value="SIGMA54FCT"/>
</dbReference>
<keyword evidence="3" id="KW-0808">Transferase</keyword>
<dbReference type="InterPro" id="IPR000394">
    <property type="entry name" value="RNA_pol_sigma_54"/>
</dbReference>
<keyword evidence="4" id="KW-0548">Nucleotidyltransferase</keyword>
<dbReference type="NCBIfam" id="TIGR02395">
    <property type="entry name" value="rpoN_sigma"/>
    <property type="match status" value="1"/>
</dbReference>
<dbReference type="RefSeq" id="WP_068849718.1">
    <property type="nucleotide sequence ID" value="NZ_LYDR01000128.1"/>
</dbReference>
<dbReference type="Proteomes" id="UP000094828">
    <property type="component" value="Unassembled WGS sequence"/>
</dbReference>
<dbReference type="AlphaFoldDB" id="A0A1C3E8F5"/>
<evidence type="ECO:0000256" key="4">
    <source>
        <dbReference type="ARBA" id="ARBA00022695"/>
    </source>
</evidence>
<dbReference type="Gene3D" id="1.10.10.1330">
    <property type="entry name" value="RNA polymerase sigma-54 factor, core-binding domain"/>
    <property type="match status" value="1"/>
</dbReference>
<accession>A0A1C3E8F5</accession>
<dbReference type="Pfam" id="PF04963">
    <property type="entry name" value="Sigma54_CBD"/>
    <property type="match status" value="1"/>
</dbReference>
<gene>
    <name evidence="11" type="ORF">A6X21_08640</name>
</gene>
<dbReference type="GO" id="GO:0006352">
    <property type="term" value="P:DNA-templated transcription initiation"/>
    <property type="evidence" value="ECO:0007669"/>
    <property type="project" value="InterPro"/>
</dbReference>
<evidence type="ECO:0000256" key="3">
    <source>
        <dbReference type="ARBA" id="ARBA00022679"/>
    </source>
</evidence>
<evidence type="ECO:0000256" key="1">
    <source>
        <dbReference type="ARBA" id="ARBA00008798"/>
    </source>
</evidence>
<name>A0A1C3E8F5_9PLAN</name>
<keyword evidence="2" id="KW-0240">DNA-directed RNA polymerase</keyword>
<comment type="similarity">
    <text evidence="1">Belongs to the sigma-54 factor family.</text>
</comment>
<dbReference type="PANTHER" id="PTHR32248">
    <property type="entry name" value="RNA POLYMERASE SIGMA-54 FACTOR"/>
    <property type="match status" value="1"/>
</dbReference>
<dbReference type="GO" id="GO:0000428">
    <property type="term" value="C:DNA-directed RNA polymerase complex"/>
    <property type="evidence" value="ECO:0007669"/>
    <property type="project" value="UniProtKB-KW"/>
</dbReference>
<dbReference type="OrthoDB" id="9814402at2"/>
<reference evidence="11 12" key="1">
    <citation type="submission" date="2016-05" db="EMBL/GenBank/DDBJ databases">
        <title>Genomic and physiological characterization of Planctopirus sp. isolated from fresh water lake.</title>
        <authorList>
            <person name="Subhash Y."/>
            <person name="Ramana C."/>
        </authorList>
    </citation>
    <scope>NUCLEOTIDE SEQUENCE [LARGE SCALE GENOMIC DNA]</scope>
    <source>
        <strain evidence="11 12">JC280</strain>
    </source>
</reference>
<evidence type="ECO:0000259" key="9">
    <source>
        <dbReference type="Pfam" id="PF04552"/>
    </source>
</evidence>
<keyword evidence="6" id="KW-0731">Sigma factor</keyword>
<dbReference type="GO" id="GO:0016779">
    <property type="term" value="F:nucleotidyltransferase activity"/>
    <property type="evidence" value="ECO:0007669"/>
    <property type="project" value="UniProtKB-KW"/>
</dbReference>
<dbReference type="Gene3D" id="1.10.10.60">
    <property type="entry name" value="Homeodomain-like"/>
    <property type="match status" value="1"/>
</dbReference>
<dbReference type="Pfam" id="PF04552">
    <property type="entry name" value="Sigma54_DBD"/>
    <property type="match status" value="1"/>
</dbReference>
<keyword evidence="8" id="KW-0804">Transcription</keyword>
<dbReference type="PANTHER" id="PTHR32248:SF4">
    <property type="entry name" value="RNA POLYMERASE SIGMA-54 FACTOR"/>
    <property type="match status" value="1"/>
</dbReference>
<dbReference type="Pfam" id="PF00309">
    <property type="entry name" value="Sigma54_AID"/>
    <property type="match status" value="1"/>
</dbReference>
<evidence type="ECO:0000256" key="5">
    <source>
        <dbReference type="ARBA" id="ARBA00023015"/>
    </source>
</evidence>
<dbReference type="GO" id="GO:0001216">
    <property type="term" value="F:DNA-binding transcription activator activity"/>
    <property type="evidence" value="ECO:0007669"/>
    <property type="project" value="InterPro"/>
</dbReference>
<proteinExistence type="inferred from homology"/>
<dbReference type="GO" id="GO:0003677">
    <property type="term" value="F:DNA binding"/>
    <property type="evidence" value="ECO:0007669"/>
    <property type="project" value="UniProtKB-KW"/>
</dbReference>
<dbReference type="InterPro" id="IPR007046">
    <property type="entry name" value="RNA_pol_sigma_54_core-bd"/>
</dbReference>
<dbReference type="PROSITE" id="PS00718">
    <property type="entry name" value="SIGMA54_2"/>
    <property type="match status" value="1"/>
</dbReference>
<keyword evidence="7" id="KW-0238">DNA-binding</keyword>
<evidence type="ECO:0000313" key="12">
    <source>
        <dbReference type="Proteomes" id="UP000094828"/>
    </source>
</evidence>
<comment type="caution">
    <text evidence="11">The sequence shown here is derived from an EMBL/GenBank/DDBJ whole genome shotgun (WGS) entry which is preliminary data.</text>
</comment>
<keyword evidence="5" id="KW-0805">Transcription regulation</keyword>
<evidence type="ECO:0000256" key="2">
    <source>
        <dbReference type="ARBA" id="ARBA00022478"/>
    </source>
</evidence>
<dbReference type="InterPro" id="IPR038709">
    <property type="entry name" value="RpoN_core-bd_sf"/>
</dbReference>
<dbReference type="STRING" id="1841610.A6X21_08640"/>
<dbReference type="GO" id="GO:0016987">
    <property type="term" value="F:sigma factor activity"/>
    <property type="evidence" value="ECO:0007669"/>
    <property type="project" value="UniProtKB-KW"/>
</dbReference>